<sequence length="99" mass="10790">MPLPSGSERERVSADNRKAEGRTGFGKLQVNYVSVVVSACVVQNGSSCFCSDREDSCGFSQATNSVRLKASFYQLVALTTQTRLTEQPETHQTITIILS</sequence>
<organism evidence="1 2">
    <name type="scientific">Ilyodon furcidens</name>
    <name type="common">goldbreast splitfin</name>
    <dbReference type="NCBI Taxonomy" id="33524"/>
    <lineage>
        <taxon>Eukaryota</taxon>
        <taxon>Metazoa</taxon>
        <taxon>Chordata</taxon>
        <taxon>Craniata</taxon>
        <taxon>Vertebrata</taxon>
        <taxon>Euteleostomi</taxon>
        <taxon>Actinopterygii</taxon>
        <taxon>Neopterygii</taxon>
        <taxon>Teleostei</taxon>
        <taxon>Neoteleostei</taxon>
        <taxon>Acanthomorphata</taxon>
        <taxon>Ovalentaria</taxon>
        <taxon>Atherinomorphae</taxon>
        <taxon>Cyprinodontiformes</taxon>
        <taxon>Goodeidae</taxon>
        <taxon>Ilyodon</taxon>
    </lineage>
</organism>
<gene>
    <name evidence="1" type="ORF">ILYODFUR_005286</name>
</gene>
<dbReference type="EMBL" id="JAHRIQ010046646">
    <property type="protein sequence ID" value="MEQ2235735.1"/>
    <property type="molecule type" value="Genomic_DNA"/>
</dbReference>
<reference evidence="1 2" key="1">
    <citation type="submission" date="2021-06" db="EMBL/GenBank/DDBJ databases">
        <authorList>
            <person name="Palmer J.M."/>
        </authorList>
    </citation>
    <scope>NUCLEOTIDE SEQUENCE [LARGE SCALE GENOMIC DNA]</scope>
    <source>
        <strain evidence="2">if_2019</strain>
        <tissue evidence="1">Muscle</tissue>
    </source>
</reference>
<evidence type="ECO:0000313" key="2">
    <source>
        <dbReference type="Proteomes" id="UP001482620"/>
    </source>
</evidence>
<keyword evidence="2" id="KW-1185">Reference proteome</keyword>
<protein>
    <submittedName>
        <fullName evidence="1">Uncharacterized protein</fullName>
    </submittedName>
</protein>
<name>A0ABV0TS46_9TELE</name>
<dbReference type="Proteomes" id="UP001482620">
    <property type="component" value="Unassembled WGS sequence"/>
</dbReference>
<proteinExistence type="predicted"/>
<evidence type="ECO:0000313" key="1">
    <source>
        <dbReference type="EMBL" id="MEQ2235735.1"/>
    </source>
</evidence>
<accession>A0ABV0TS46</accession>
<comment type="caution">
    <text evidence="1">The sequence shown here is derived from an EMBL/GenBank/DDBJ whole genome shotgun (WGS) entry which is preliminary data.</text>
</comment>